<reference evidence="2" key="1">
    <citation type="journal article" date="2017" name="Nature">
        <title>The genome of Chenopodium quinoa.</title>
        <authorList>
            <person name="Jarvis D.E."/>
            <person name="Ho Y.S."/>
            <person name="Lightfoot D.J."/>
            <person name="Schmoeckel S.M."/>
            <person name="Li B."/>
            <person name="Borm T.J.A."/>
            <person name="Ohyanagi H."/>
            <person name="Mineta K."/>
            <person name="Michell C.T."/>
            <person name="Saber N."/>
            <person name="Kharbatia N.M."/>
            <person name="Rupper R.R."/>
            <person name="Sharp A.R."/>
            <person name="Dally N."/>
            <person name="Boughton B.A."/>
            <person name="Woo Y.H."/>
            <person name="Gao G."/>
            <person name="Schijlen E.G.W.M."/>
            <person name="Guo X."/>
            <person name="Momin A.A."/>
            <person name="Negrao S."/>
            <person name="Al-Babili S."/>
            <person name="Gehring C."/>
            <person name="Roessner U."/>
            <person name="Jung C."/>
            <person name="Murphy K."/>
            <person name="Arold S.T."/>
            <person name="Gojobori T."/>
            <person name="van der Linden C.G."/>
            <person name="van Loo E.N."/>
            <person name="Jellen E.N."/>
            <person name="Maughan P.J."/>
            <person name="Tester M."/>
        </authorList>
    </citation>
    <scope>NUCLEOTIDE SEQUENCE [LARGE SCALE GENOMIC DNA]</scope>
    <source>
        <strain evidence="2">cv. PI 614886</strain>
    </source>
</reference>
<dbReference type="AlphaFoldDB" id="A0A803M9P5"/>
<reference evidence="2" key="2">
    <citation type="submission" date="2021-03" db="UniProtKB">
        <authorList>
            <consortium name="EnsemblPlants"/>
        </authorList>
    </citation>
    <scope>IDENTIFICATION</scope>
</reference>
<protein>
    <submittedName>
        <fullName evidence="2">Uncharacterized protein</fullName>
    </submittedName>
</protein>
<organism evidence="2 3">
    <name type="scientific">Chenopodium quinoa</name>
    <name type="common">Quinoa</name>
    <dbReference type="NCBI Taxonomy" id="63459"/>
    <lineage>
        <taxon>Eukaryota</taxon>
        <taxon>Viridiplantae</taxon>
        <taxon>Streptophyta</taxon>
        <taxon>Embryophyta</taxon>
        <taxon>Tracheophyta</taxon>
        <taxon>Spermatophyta</taxon>
        <taxon>Magnoliopsida</taxon>
        <taxon>eudicotyledons</taxon>
        <taxon>Gunneridae</taxon>
        <taxon>Pentapetalae</taxon>
        <taxon>Caryophyllales</taxon>
        <taxon>Chenopodiaceae</taxon>
        <taxon>Chenopodioideae</taxon>
        <taxon>Atripliceae</taxon>
        <taxon>Chenopodium</taxon>
    </lineage>
</organism>
<proteinExistence type="inferred from homology"/>
<dbReference type="Gene3D" id="2.40.160.200">
    <property type="entry name" value="LURP1-related"/>
    <property type="match status" value="1"/>
</dbReference>
<dbReference type="InterPro" id="IPR007612">
    <property type="entry name" value="LOR"/>
</dbReference>
<dbReference type="OrthoDB" id="652749at2759"/>
<name>A0A803M9P5_CHEQI</name>
<dbReference type="InterPro" id="IPR025659">
    <property type="entry name" value="Tubby-like_C"/>
</dbReference>
<comment type="similarity">
    <text evidence="1">Belongs to the LOR family.</text>
</comment>
<keyword evidence="3" id="KW-1185">Reference proteome</keyword>
<evidence type="ECO:0000256" key="1">
    <source>
        <dbReference type="ARBA" id="ARBA00005437"/>
    </source>
</evidence>
<dbReference type="SMR" id="A0A803M9P5"/>
<dbReference type="Gramene" id="AUR62025621-RA">
    <property type="protein sequence ID" value="AUR62025621-RA:cds"/>
    <property type="gene ID" value="AUR62025621"/>
</dbReference>
<dbReference type="RefSeq" id="XP_021761878.1">
    <property type="nucleotide sequence ID" value="XM_021906186.1"/>
</dbReference>
<gene>
    <name evidence="2" type="primary">LOC110726711</name>
</gene>
<sequence>MSIKIHPHQLAAPLATPVSDLSTSQPDDLSLSSSGEGEIFTIWMKSLILGGKGCTVFDSNGEVVYRVDNYSSKGCNQVFLMDSQGRVLLTILRKKFRLLARWEGYKNEKTKGESWWFQVRKSWKIPKMPLGNEVVVNLYHDKKSPAFKIEKSKNDLTSCKIVNRLGGLIAEMKRKQSTGGVVLGSDVLTLVIEPNIDHSLIMGLMVAYNLIHCRM</sequence>
<dbReference type="SUPFAM" id="SSF54518">
    <property type="entry name" value="Tubby C-terminal domain-like"/>
    <property type="match status" value="1"/>
</dbReference>
<dbReference type="PANTHER" id="PTHR31087:SF25">
    <property type="entry name" value="TRANSLATION INITIATION FACTOR 2B FAMILY PROTEIN, PUTATIVE, EXPRESSED-RELATED"/>
    <property type="match status" value="1"/>
</dbReference>
<evidence type="ECO:0000313" key="3">
    <source>
        <dbReference type="Proteomes" id="UP000596660"/>
    </source>
</evidence>
<dbReference type="Proteomes" id="UP000596660">
    <property type="component" value="Unplaced"/>
</dbReference>
<dbReference type="KEGG" id="cqi:110726711"/>
<dbReference type="Pfam" id="PF04525">
    <property type="entry name" value="LOR"/>
    <property type="match status" value="1"/>
</dbReference>
<dbReference type="EnsemblPlants" id="AUR62025621-RA">
    <property type="protein sequence ID" value="AUR62025621-RA:cds"/>
    <property type="gene ID" value="AUR62025621"/>
</dbReference>
<dbReference type="PANTHER" id="PTHR31087">
    <property type="match status" value="1"/>
</dbReference>
<evidence type="ECO:0000313" key="2">
    <source>
        <dbReference type="EnsemblPlants" id="AUR62025621-RA:cds"/>
    </source>
</evidence>
<dbReference type="OMA" id="CNSACKI"/>
<dbReference type="InterPro" id="IPR038595">
    <property type="entry name" value="LOR_sf"/>
</dbReference>
<accession>A0A803M9P5</accession>
<dbReference type="GeneID" id="110726711"/>